<dbReference type="InParanoid" id="A0A2P6NKG9"/>
<keyword evidence="3" id="KW-1185">Reference proteome</keyword>
<organism evidence="2 3">
    <name type="scientific">Planoprotostelium fungivorum</name>
    <dbReference type="NCBI Taxonomy" id="1890364"/>
    <lineage>
        <taxon>Eukaryota</taxon>
        <taxon>Amoebozoa</taxon>
        <taxon>Evosea</taxon>
        <taxon>Variosea</taxon>
        <taxon>Cavosteliida</taxon>
        <taxon>Cavosteliaceae</taxon>
        <taxon>Planoprotostelium</taxon>
    </lineage>
</organism>
<evidence type="ECO:0000256" key="1">
    <source>
        <dbReference type="SAM" id="MobiDB-lite"/>
    </source>
</evidence>
<dbReference type="AlphaFoldDB" id="A0A2P6NKG9"/>
<protein>
    <recommendedName>
        <fullName evidence="4">UBA domain-containing protein</fullName>
    </recommendedName>
</protein>
<dbReference type="EMBL" id="MDYQ01000063">
    <property type="protein sequence ID" value="PRP84436.1"/>
    <property type="molecule type" value="Genomic_DNA"/>
</dbReference>
<sequence length="398" mass="46018">MHRIENDAEAVKKSPETSRGEKLQCALVDHDRTVTLEEMQDEEDKDDLFRIIQEEICWDEYGCEVVLPFIQEASDDDEDFPFTGLDDIEEEEEREARREEEEDRELDTDEEEEESYDSDETTTELVSSLLDSVHPPNCRTAEREDEPEYEEDYSSEDIDWDKVPSLKTNSWSDVHEKNVANLIRLVGQLERVETAWVEVKTRLTYVRLMLERYLDPKSKTIGELAREKLRLLAETVVASKPITIKRVDVMESVAARVDPIGPKMDPPAPASMSLLDQAAATLNMNDHDFFSSILPKNNKPSRPEMSVKFEPRVEIIEKREEREVEPQVQVSAPQAHMQDDMEDAAPITYQMPQQQPLFASSMQLLSEMGWYDDDKNRQLLGKHQGDVSEVIRELLDMH</sequence>
<dbReference type="InterPro" id="IPR009060">
    <property type="entry name" value="UBA-like_sf"/>
</dbReference>
<dbReference type="Proteomes" id="UP000241769">
    <property type="component" value="Unassembled WGS sequence"/>
</dbReference>
<reference evidence="2 3" key="1">
    <citation type="journal article" date="2018" name="Genome Biol. Evol.">
        <title>Multiple Roots of Fruiting Body Formation in Amoebozoa.</title>
        <authorList>
            <person name="Hillmann F."/>
            <person name="Forbes G."/>
            <person name="Novohradska S."/>
            <person name="Ferling I."/>
            <person name="Riege K."/>
            <person name="Groth M."/>
            <person name="Westermann M."/>
            <person name="Marz M."/>
            <person name="Spaller T."/>
            <person name="Winckler T."/>
            <person name="Schaap P."/>
            <person name="Glockner G."/>
        </authorList>
    </citation>
    <scope>NUCLEOTIDE SEQUENCE [LARGE SCALE GENOMIC DNA]</scope>
    <source>
        <strain evidence="2 3">Jena</strain>
    </source>
</reference>
<gene>
    <name evidence="2" type="ORF">PROFUN_08116</name>
</gene>
<dbReference type="Gene3D" id="1.10.8.10">
    <property type="entry name" value="DNA helicase RuvA subunit, C-terminal domain"/>
    <property type="match status" value="1"/>
</dbReference>
<evidence type="ECO:0008006" key="4">
    <source>
        <dbReference type="Google" id="ProtNLM"/>
    </source>
</evidence>
<comment type="caution">
    <text evidence="2">The sequence shown here is derived from an EMBL/GenBank/DDBJ whole genome shotgun (WGS) entry which is preliminary data.</text>
</comment>
<name>A0A2P6NKG9_9EUKA</name>
<evidence type="ECO:0000313" key="2">
    <source>
        <dbReference type="EMBL" id="PRP84436.1"/>
    </source>
</evidence>
<feature type="compositionally biased region" description="Acidic residues" evidence="1">
    <location>
        <begin position="100"/>
        <end position="122"/>
    </location>
</feature>
<evidence type="ECO:0000313" key="3">
    <source>
        <dbReference type="Proteomes" id="UP000241769"/>
    </source>
</evidence>
<feature type="compositionally biased region" description="Acidic residues" evidence="1">
    <location>
        <begin position="73"/>
        <end position="93"/>
    </location>
</feature>
<feature type="region of interest" description="Disordered" evidence="1">
    <location>
        <begin position="72"/>
        <end position="156"/>
    </location>
</feature>
<accession>A0A2P6NKG9</accession>
<feature type="region of interest" description="Disordered" evidence="1">
    <location>
        <begin position="1"/>
        <end position="25"/>
    </location>
</feature>
<dbReference type="CDD" id="cd14319">
    <property type="entry name" value="UBA_NBR1"/>
    <property type="match status" value="1"/>
</dbReference>
<dbReference type="SUPFAM" id="SSF46934">
    <property type="entry name" value="UBA-like"/>
    <property type="match status" value="1"/>
</dbReference>
<proteinExistence type="predicted"/>
<feature type="compositionally biased region" description="Acidic residues" evidence="1">
    <location>
        <begin position="143"/>
        <end position="156"/>
    </location>
</feature>